<accession>A0A0B7BL86</accession>
<dbReference type="EMBL" id="HACG01046246">
    <property type="protein sequence ID" value="CEK93111.1"/>
    <property type="molecule type" value="Transcribed_RNA"/>
</dbReference>
<organism evidence="1">
    <name type="scientific">Arion vulgaris</name>
    <dbReference type="NCBI Taxonomy" id="1028688"/>
    <lineage>
        <taxon>Eukaryota</taxon>
        <taxon>Metazoa</taxon>
        <taxon>Spiralia</taxon>
        <taxon>Lophotrochozoa</taxon>
        <taxon>Mollusca</taxon>
        <taxon>Gastropoda</taxon>
        <taxon>Heterobranchia</taxon>
        <taxon>Euthyneura</taxon>
        <taxon>Panpulmonata</taxon>
        <taxon>Eupulmonata</taxon>
        <taxon>Stylommatophora</taxon>
        <taxon>Helicina</taxon>
        <taxon>Arionoidea</taxon>
        <taxon>Arionidae</taxon>
        <taxon>Arion</taxon>
    </lineage>
</organism>
<dbReference type="AlphaFoldDB" id="A0A0B7BL86"/>
<protein>
    <submittedName>
        <fullName evidence="1">Uncharacterized protein</fullName>
    </submittedName>
</protein>
<name>A0A0B7BL86_9EUPU</name>
<sequence length="86" mass="9834">MPAQIAQCACQTQTQTPEQILQSCLSYIHQRNETWPHERSLQSKLWGTPRNSDISFIEAGNPSHGLVEQMRLNTKKKNIFLKIKVG</sequence>
<proteinExistence type="predicted"/>
<gene>
    <name evidence="1" type="primary">ORF192095</name>
</gene>
<reference evidence="1" key="1">
    <citation type="submission" date="2014-12" db="EMBL/GenBank/DDBJ databases">
        <title>Insight into the proteome of Arion vulgaris.</title>
        <authorList>
            <person name="Aradska J."/>
            <person name="Bulat T."/>
            <person name="Smidak R."/>
            <person name="Sarate P."/>
            <person name="Gangsoo J."/>
            <person name="Sialana F."/>
            <person name="Bilban M."/>
            <person name="Lubec G."/>
        </authorList>
    </citation>
    <scope>NUCLEOTIDE SEQUENCE</scope>
    <source>
        <tissue evidence="1">Skin</tissue>
    </source>
</reference>
<evidence type="ECO:0000313" key="1">
    <source>
        <dbReference type="EMBL" id="CEK93111.1"/>
    </source>
</evidence>